<keyword evidence="5" id="KW-1185">Reference proteome</keyword>
<evidence type="ECO:0000256" key="2">
    <source>
        <dbReference type="SAM" id="SignalP"/>
    </source>
</evidence>
<evidence type="ECO:0000256" key="1">
    <source>
        <dbReference type="ARBA" id="ARBA00022729"/>
    </source>
</evidence>
<dbReference type="EMBL" id="JAUSVS010000006">
    <property type="protein sequence ID" value="MDQ0465437.1"/>
    <property type="molecule type" value="Genomic_DNA"/>
</dbReference>
<protein>
    <submittedName>
        <fullName evidence="4">Lipopolysaccharide export system protein LptA</fullName>
    </submittedName>
</protein>
<evidence type="ECO:0000259" key="3">
    <source>
        <dbReference type="Pfam" id="PF03968"/>
    </source>
</evidence>
<sequence>MTTKRLSMTGARNRLSLAILAAGLLAPTLALAQLDTRSPIDLSADSSVVDNATCISEWKGNVEALQGRTRLRSDSMKVYGVKGDCAQADRLVADGNVYYVTADRNVKADHAVYDAGSEIITLTGGVIIVQGKNVVRADKAVINTKTGETQLQSAGRANGGRVRGVFYPSDKPAAKKP</sequence>
<keyword evidence="1 2" id="KW-0732">Signal</keyword>
<dbReference type="RefSeq" id="WP_307350748.1">
    <property type="nucleotide sequence ID" value="NZ_JAUSVS010000006.1"/>
</dbReference>
<dbReference type="PANTHER" id="PTHR36504">
    <property type="entry name" value="LIPOPOLYSACCHARIDE EXPORT SYSTEM PROTEIN LPTA"/>
    <property type="match status" value="1"/>
</dbReference>
<feature type="signal peptide" evidence="2">
    <location>
        <begin position="1"/>
        <end position="32"/>
    </location>
</feature>
<dbReference type="Proteomes" id="UP001228905">
    <property type="component" value="Unassembled WGS sequence"/>
</dbReference>
<reference evidence="4 5" key="1">
    <citation type="submission" date="2023-07" db="EMBL/GenBank/DDBJ databases">
        <title>Genomic Encyclopedia of Type Strains, Phase IV (KMG-IV): sequencing the most valuable type-strain genomes for metagenomic binning, comparative biology and taxonomic classification.</title>
        <authorList>
            <person name="Goeker M."/>
        </authorList>
    </citation>
    <scope>NUCLEOTIDE SEQUENCE [LARGE SCALE GENOMIC DNA]</scope>
    <source>
        <strain evidence="4 5">DSM 18695</strain>
    </source>
</reference>
<accession>A0ABU0IWW8</accession>
<evidence type="ECO:0000313" key="4">
    <source>
        <dbReference type="EMBL" id="MDQ0465437.1"/>
    </source>
</evidence>
<feature type="chain" id="PRO_5047100141" evidence="2">
    <location>
        <begin position="33"/>
        <end position="177"/>
    </location>
</feature>
<dbReference type="Gene3D" id="2.60.450.10">
    <property type="entry name" value="Lipopolysaccharide (LPS) transport protein A like domain"/>
    <property type="match status" value="1"/>
</dbReference>
<dbReference type="InterPro" id="IPR052037">
    <property type="entry name" value="LPS_export_LptA"/>
</dbReference>
<evidence type="ECO:0000313" key="5">
    <source>
        <dbReference type="Proteomes" id="UP001228905"/>
    </source>
</evidence>
<dbReference type="PANTHER" id="PTHR36504:SF1">
    <property type="entry name" value="LIPOPOLYSACCHARIDE EXPORT SYSTEM PROTEIN LPTA"/>
    <property type="match status" value="1"/>
</dbReference>
<feature type="domain" description="Organic solvent tolerance-like N-terminal" evidence="3">
    <location>
        <begin position="43"/>
        <end position="147"/>
    </location>
</feature>
<comment type="caution">
    <text evidence="4">The sequence shown here is derived from an EMBL/GenBank/DDBJ whole genome shotgun (WGS) entry which is preliminary data.</text>
</comment>
<name>A0ABU0IWW8_9CAUL</name>
<dbReference type="Pfam" id="PF03968">
    <property type="entry name" value="LptD_N"/>
    <property type="match status" value="1"/>
</dbReference>
<organism evidence="4 5">
    <name type="scientific">Caulobacter ginsengisoli</name>
    <dbReference type="NCBI Taxonomy" id="400775"/>
    <lineage>
        <taxon>Bacteria</taxon>
        <taxon>Pseudomonadati</taxon>
        <taxon>Pseudomonadota</taxon>
        <taxon>Alphaproteobacteria</taxon>
        <taxon>Caulobacterales</taxon>
        <taxon>Caulobacteraceae</taxon>
        <taxon>Caulobacter</taxon>
    </lineage>
</organism>
<gene>
    <name evidence="4" type="ORF">QO010_003224</name>
</gene>
<dbReference type="InterPro" id="IPR005653">
    <property type="entry name" value="OstA-like_N"/>
</dbReference>
<proteinExistence type="predicted"/>